<accession>A0A2T3B5Q9</accession>
<feature type="region of interest" description="Disordered" evidence="1">
    <location>
        <begin position="1"/>
        <end position="63"/>
    </location>
</feature>
<feature type="compositionally biased region" description="Low complexity" evidence="1">
    <location>
        <begin position="225"/>
        <end position="234"/>
    </location>
</feature>
<evidence type="ECO:0000313" key="2">
    <source>
        <dbReference type="EMBL" id="PSS22100.1"/>
    </source>
</evidence>
<feature type="compositionally biased region" description="Basic and acidic residues" evidence="1">
    <location>
        <begin position="123"/>
        <end position="135"/>
    </location>
</feature>
<keyword evidence="3" id="KW-1185">Reference proteome</keyword>
<organism evidence="2 3">
    <name type="scientific">Amorphotheca resinae ATCC 22711</name>
    <dbReference type="NCBI Taxonomy" id="857342"/>
    <lineage>
        <taxon>Eukaryota</taxon>
        <taxon>Fungi</taxon>
        <taxon>Dikarya</taxon>
        <taxon>Ascomycota</taxon>
        <taxon>Pezizomycotina</taxon>
        <taxon>Leotiomycetes</taxon>
        <taxon>Helotiales</taxon>
        <taxon>Amorphothecaceae</taxon>
        <taxon>Amorphotheca</taxon>
    </lineage>
</organism>
<dbReference type="OrthoDB" id="3563064at2759"/>
<feature type="compositionally biased region" description="Basic and acidic residues" evidence="1">
    <location>
        <begin position="9"/>
        <end position="20"/>
    </location>
</feature>
<protein>
    <submittedName>
        <fullName evidence="2">Uncharacterized protein</fullName>
    </submittedName>
</protein>
<dbReference type="InParanoid" id="A0A2T3B5Q9"/>
<feature type="region of interest" description="Disordered" evidence="1">
    <location>
        <begin position="123"/>
        <end position="196"/>
    </location>
</feature>
<dbReference type="STRING" id="857342.A0A2T3B5Q9"/>
<sequence>MSSSKQKRVHYEHDTKEGKSSHGHRSSRDSGVGSSSISDRASLGSARGDDPPYSRQQLEDQRHDLRAVQEALSAANKTIRQLEASKVKLDALLTESNKENRLLKREKVELMTRVDFLMDELEERKSKDRSRREATSSRTSAAVASSSARTDRRTTPPARDGTDIRQRRREDEASLASHGERRPPPSYNSDPNPFSPIPARRLSVSYATAPTMPTYAPAAVAYSAAPTFPTSSSSGHYPNDGLYHPYPL</sequence>
<proteinExistence type="predicted"/>
<feature type="compositionally biased region" description="Low complexity" evidence="1">
    <location>
        <begin position="136"/>
        <end position="148"/>
    </location>
</feature>
<name>A0A2T3B5Q9_AMORE</name>
<feature type="compositionally biased region" description="Low complexity" evidence="1">
    <location>
        <begin position="29"/>
        <end position="42"/>
    </location>
</feature>
<reference evidence="2 3" key="1">
    <citation type="journal article" date="2018" name="New Phytol.">
        <title>Comparative genomics and transcriptomics depict ericoid mycorrhizal fungi as versatile saprotrophs and plant mutualists.</title>
        <authorList>
            <person name="Martino E."/>
            <person name="Morin E."/>
            <person name="Grelet G.A."/>
            <person name="Kuo A."/>
            <person name="Kohler A."/>
            <person name="Daghino S."/>
            <person name="Barry K.W."/>
            <person name="Cichocki N."/>
            <person name="Clum A."/>
            <person name="Dockter R.B."/>
            <person name="Hainaut M."/>
            <person name="Kuo R.C."/>
            <person name="LaButti K."/>
            <person name="Lindahl B.D."/>
            <person name="Lindquist E.A."/>
            <person name="Lipzen A."/>
            <person name="Khouja H.R."/>
            <person name="Magnuson J."/>
            <person name="Murat C."/>
            <person name="Ohm R.A."/>
            <person name="Singer S.W."/>
            <person name="Spatafora J.W."/>
            <person name="Wang M."/>
            <person name="Veneault-Fourrey C."/>
            <person name="Henrissat B."/>
            <person name="Grigoriev I.V."/>
            <person name="Martin F.M."/>
            <person name="Perotto S."/>
        </authorList>
    </citation>
    <scope>NUCLEOTIDE SEQUENCE [LARGE SCALE GENOMIC DNA]</scope>
    <source>
        <strain evidence="2 3">ATCC 22711</strain>
    </source>
</reference>
<dbReference type="EMBL" id="KZ679009">
    <property type="protein sequence ID" value="PSS22100.1"/>
    <property type="molecule type" value="Genomic_DNA"/>
</dbReference>
<feature type="compositionally biased region" description="Basic and acidic residues" evidence="1">
    <location>
        <begin position="47"/>
        <end position="63"/>
    </location>
</feature>
<feature type="region of interest" description="Disordered" evidence="1">
    <location>
        <begin position="225"/>
        <end position="248"/>
    </location>
</feature>
<evidence type="ECO:0000313" key="3">
    <source>
        <dbReference type="Proteomes" id="UP000241818"/>
    </source>
</evidence>
<gene>
    <name evidence="2" type="ORF">M430DRAFT_34098</name>
</gene>
<dbReference type="Proteomes" id="UP000241818">
    <property type="component" value="Unassembled WGS sequence"/>
</dbReference>
<evidence type="ECO:0000256" key="1">
    <source>
        <dbReference type="SAM" id="MobiDB-lite"/>
    </source>
</evidence>
<dbReference type="AlphaFoldDB" id="A0A2T3B5Q9"/>
<dbReference type="GeneID" id="36574569"/>
<dbReference type="RefSeq" id="XP_024722255.1">
    <property type="nucleotide sequence ID" value="XM_024866488.1"/>
</dbReference>
<feature type="compositionally biased region" description="Basic and acidic residues" evidence="1">
    <location>
        <begin position="149"/>
        <end position="183"/>
    </location>
</feature>